<evidence type="ECO:0000313" key="3">
    <source>
        <dbReference type="Proteomes" id="UP001415857"/>
    </source>
</evidence>
<protein>
    <submittedName>
        <fullName evidence="2">Uncharacterized protein</fullName>
    </submittedName>
</protein>
<dbReference type="AlphaFoldDB" id="A0AAP0RT71"/>
<comment type="caution">
    <text evidence="2">The sequence shown here is derived from an EMBL/GenBank/DDBJ whole genome shotgun (WGS) entry which is preliminary data.</text>
</comment>
<reference evidence="2 3" key="1">
    <citation type="journal article" date="2024" name="Plant J.">
        <title>Genome sequences and population genomics reveal climatic adaptation and genomic divergence between two closely related sweetgum species.</title>
        <authorList>
            <person name="Xu W.Q."/>
            <person name="Ren C.Q."/>
            <person name="Zhang X.Y."/>
            <person name="Comes H.P."/>
            <person name="Liu X.H."/>
            <person name="Li Y.G."/>
            <person name="Kettle C.J."/>
            <person name="Jalonen R."/>
            <person name="Gaisberger H."/>
            <person name="Ma Y.Z."/>
            <person name="Qiu Y.X."/>
        </authorList>
    </citation>
    <scope>NUCLEOTIDE SEQUENCE [LARGE SCALE GENOMIC DNA]</scope>
    <source>
        <strain evidence="2">Hangzhou</strain>
    </source>
</reference>
<proteinExistence type="predicted"/>
<evidence type="ECO:0000313" key="2">
    <source>
        <dbReference type="EMBL" id="KAK9284097.1"/>
    </source>
</evidence>
<accession>A0AAP0RT71</accession>
<dbReference type="Proteomes" id="UP001415857">
    <property type="component" value="Unassembled WGS sequence"/>
</dbReference>
<feature type="compositionally biased region" description="Basic and acidic residues" evidence="1">
    <location>
        <begin position="68"/>
        <end position="78"/>
    </location>
</feature>
<dbReference type="EMBL" id="JBBPBK010000006">
    <property type="protein sequence ID" value="KAK9284097.1"/>
    <property type="molecule type" value="Genomic_DNA"/>
</dbReference>
<feature type="region of interest" description="Disordered" evidence="1">
    <location>
        <begin position="56"/>
        <end position="78"/>
    </location>
</feature>
<organism evidence="2 3">
    <name type="scientific">Liquidambar formosana</name>
    <name type="common">Formosan gum</name>
    <dbReference type="NCBI Taxonomy" id="63359"/>
    <lineage>
        <taxon>Eukaryota</taxon>
        <taxon>Viridiplantae</taxon>
        <taxon>Streptophyta</taxon>
        <taxon>Embryophyta</taxon>
        <taxon>Tracheophyta</taxon>
        <taxon>Spermatophyta</taxon>
        <taxon>Magnoliopsida</taxon>
        <taxon>eudicotyledons</taxon>
        <taxon>Gunneridae</taxon>
        <taxon>Pentapetalae</taxon>
        <taxon>Saxifragales</taxon>
        <taxon>Altingiaceae</taxon>
        <taxon>Liquidambar</taxon>
    </lineage>
</organism>
<keyword evidence="3" id="KW-1185">Reference proteome</keyword>
<evidence type="ECO:0000256" key="1">
    <source>
        <dbReference type="SAM" id="MobiDB-lite"/>
    </source>
</evidence>
<gene>
    <name evidence="2" type="ORF">L1049_012357</name>
</gene>
<name>A0AAP0RT71_LIQFO</name>
<sequence length="78" mass="8618">MDHSYKGRIPTKKLATLAASSNANQDPQTWYTDSGATNHITSDLANLSLHNEYRRKDPVEVGNSSGLKDGEDAFPRQE</sequence>